<name>A0A1G6XGC8_9BACT</name>
<feature type="domain" description="Response regulatory" evidence="3">
    <location>
        <begin position="5"/>
        <end position="130"/>
    </location>
</feature>
<organism evidence="4 5">
    <name type="scientific">Algoriphagus faecimaris</name>
    <dbReference type="NCBI Taxonomy" id="686796"/>
    <lineage>
        <taxon>Bacteria</taxon>
        <taxon>Pseudomonadati</taxon>
        <taxon>Bacteroidota</taxon>
        <taxon>Cytophagia</taxon>
        <taxon>Cytophagales</taxon>
        <taxon>Cyclobacteriaceae</taxon>
        <taxon>Algoriphagus</taxon>
    </lineage>
</organism>
<dbReference type="AlphaFoldDB" id="A0A1G6XGC8"/>
<dbReference type="RefSeq" id="WP_087941249.1">
    <property type="nucleotide sequence ID" value="NZ_FNAC01000058.1"/>
</dbReference>
<keyword evidence="5" id="KW-1185">Reference proteome</keyword>
<dbReference type="STRING" id="686796.SAMN04488104_105811"/>
<dbReference type="InterPro" id="IPR050595">
    <property type="entry name" value="Bact_response_regulator"/>
</dbReference>
<dbReference type="PANTHER" id="PTHR44591:SF3">
    <property type="entry name" value="RESPONSE REGULATORY DOMAIN-CONTAINING PROTEIN"/>
    <property type="match status" value="1"/>
</dbReference>
<evidence type="ECO:0000259" key="3">
    <source>
        <dbReference type="PROSITE" id="PS50110"/>
    </source>
</evidence>
<dbReference type="SUPFAM" id="SSF52172">
    <property type="entry name" value="CheY-like"/>
    <property type="match status" value="1"/>
</dbReference>
<dbReference type="OrthoDB" id="673128at2"/>
<reference evidence="5" key="1">
    <citation type="submission" date="2016-10" db="EMBL/GenBank/DDBJ databases">
        <authorList>
            <person name="Varghese N."/>
            <person name="Submissions S."/>
        </authorList>
    </citation>
    <scope>NUCLEOTIDE SEQUENCE [LARGE SCALE GENOMIC DNA]</scope>
    <source>
        <strain evidence="5">DSM 23095</strain>
    </source>
</reference>
<sequence length="132" mass="15549">MAIKRILILDDDPISILISKKRLEAEGILNDEIAYESFTDPKEAISFFQNREEENYYDFLLLDINMPEIDGFQFLNRIEPLKPKNLKVFLLSSSISPNHIEIATQYSLIKHQFTKPLDENNLRIFKTHFNME</sequence>
<keyword evidence="1 2" id="KW-0597">Phosphoprotein</keyword>
<evidence type="ECO:0000256" key="1">
    <source>
        <dbReference type="ARBA" id="ARBA00022553"/>
    </source>
</evidence>
<evidence type="ECO:0000313" key="4">
    <source>
        <dbReference type="EMBL" id="SDD77111.1"/>
    </source>
</evidence>
<evidence type="ECO:0000313" key="5">
    <source>
        <dbReference type="Proteomes" id="UP000199060"/>
    </source>
</evidence>
<dbReference type="EMBL" id="FNAC01000058">
    <property type="protein sequence ID" value="SDD77111.1"/>
    <property type="molecule type" value="Genomic_DNA"/>
</dbReference>
<gene>
    <name evidence="4" type="ORF">SAMN04488104_105811</name>
</gene>
<feature type="modified residue" description="4-aspartylphosphate" evidence="2">
    <location>
        <position position="63"/>
    </location>
</feature>
<protein>
    <submittedName>
        <fullName evidence="4">CheY chemotaxis protein or a CheY-like REC (Receiver) domain</fullName>
    </submittedName>
</protein>
<evidence type="ECO:0000256" key="2">
    <source>
        <dbReference type="PROSITE-ProRule" id="PRU00169"/>
    </source>
</evidence>
<dbReference type="Gene3D" id="3.40.50.2300">
    <property type="match status" value="1"/>
</dbReference>
<dbReference type="Proteomes" id="UP000199060">
    <property type="component" value="Unassembled WGS sequence"/>
</dbReference>
<dbReference type="InterPro" id="IPR001789">
    <property type="entry name" value="Sig_transdc_resp-reg_receiver"/>
</dbReference>
<proteinExistence type="predicted"/>
<dbReference type="InterPro" id="IPR011006">
    <property type="entry name" value="CheY-like_superfamily"/>
</dbReference>
<accession>A0A1G6XGC8</accession>
<dbReference type="PROSITE" id="PS50110">
    <property type="entry name" value="RESPONSE_REGULATORY"/>
    <property type="match status" value="1"/>
</dbReference>
<dbReference type="Pfam" id="PF00072">
    <property type="entry name" value="Response_reg"/>
    <property type="match status" value="1"/>
</dbReference>
<dbReference type="GO" id="GO:0000160">
    <property type="term" value="P:phosphorelay signal transduction system"/>
    <property type="evidence" value="ECO:0007669"/>
    <property type="project" value="InterPro"/>
</dbReference>
<dbReference type="SMART" id="SM00448">
    <property type="entry name" value="REC"/>
    <property type="match status" value="1"/>
</dbReference>
<dbReference type="PANTHER" id="PTHR44591">
    <property type="entry name" value="STRESS RESPONSE REGULATOR PROTEIN 1"/>
    <property type="match status" value="1"/>
</dbReference>